<dbReference type="EMBL" id="RQEP01000015">
    <property type="protein sequence ID" value="TGK02003.1"/>
    <property type="molecule type" value="Genomic_DNA"/>
</dbReference>
<sequence>MGPADEYIDQYLKENIIESETIQRMRHVIREFSSRTPKVIVTKCIDGRVHGSKLKGYPVTTIRFGRTDGNIVSTSQNNFWFWNRIDKAVNDARCNTPNMPALFIAYMHRSDIPGLGCAAHGGDEVAAAKAVKDQVAAVRKVFSRDQLYVIEGITNTDSMAETLIFEDGTVLDTLQIGNDFGFTDPSQIFHSVFLKYPIKDPAISKNIGFRTPEQLFTGKTFDFYDEFQTSLSMKSFLIREISGIVSAGEFETQKLIQPDLLNTLYQKLLSVKDLPKTLLPSLLYQIIWNIAYSIYQKRKLSLMNPDDRWKLLDHAEEIICYGDGFELLQRNKAVLVKTGRGDDTDALLVAKKVLSKNRQHEAKPYPIIIHLNVENSCELRSWADFNENISSRMNTMLRNLDTVFEKEEVVILTTFSYLDQKRFYPIKTKEDDPRISYPVNIVADINGDDKFSTIGLKTMEAFYAAQRITSAYEAKYFG</sequence>
<dbReference type="OrthoDB" id="335568at2"/>
<evidence type="ECO:0000313" key="2">
    <source>
        <dbReference type="Proteomes" id="UP000297453"/>
    </source>
</evidence>
<organism evidence="1 2">
    <name type="scientific">Leptospira semungkisensis</name>
    <dbReference type="NCBI Taxonomy" id="2484985"/>
    <lineage>
        <taxon>Bacteria</taxon>
        <taxon>Pseudomonadati</taxon>
        <taxon>Spirochaetota</taxon>
        <taxon>Spirochaetia</taxon>
        <taxon>Leptospirales</taxon>
        <taxon>Leptospiraceae</taxon>
        <taxon>Leptospira</taxon>
    </lineage>
</organism>
<evidence type="ECO:0000313" key="1">
    <source>
        <dbReference type="EMBL" id="TGK02003.1"/>
    </source>
</evidence>
<protein>
    <submittedName>
        <fullName evidence="1">Uncharacterized protein</fullName>
    </submittedName>
</protein>
<gene>
    <name evidence="1" type="ORF">EHO59_11000</name>
</gene>
<reference evidence="1" key="1">
    <citation type="journal article" date="2019" name="PLoS Negl. Trop. Dis.">
        <title>Revisiting the worldwide diversity of Leptospira species in the environment.</title>
        <authorList>
            <person name="Vincent A.T."/>
            <person name="Schiettekatte O."/>
            <person name="Bourhy P."/>
            <person name="Veyrier F.J."/>
            <person name="Picardeau M."/>
        </authorList>
    </citation>
    <scope>NUCLEOTIDE SEQUENCE [LARGE SCALE GENOMIC DNA]</scope>
    <source>
        <strain evidence="1">SSS9</strain>
    </source>
</reference>
<comment type="caution">
    <text evidence="1">The sequence shown here is derived from an EMBL/GenBank/DDBJ whole genome shotgun (WGS) entry which is preliminary data.</text>
</comment>
<keyword evidence="2" id="KW-1185">Reference proteome</keyword>
<dbReference type="RefSeq" id="WP_135587941.1">
    <property type="nucleotide sequence ID" value="NZ_RQEP01000015.1"/>
</dbReference>
<dbReference type="AlphaFoldDB" id="A0A4R9FTP5"/>
<proteinExistence type="predicted"/>
<accession>A0A4R9FTP5</accession>
<dbReference type="Proteomes" id="UP000297453">
    <property type="component" value="Unassembled WGS sequence"/>
</dbReference>
<name>A0A4R9FTP5_9LEPT</name>